<gene>
    <name evidence="5" type="ORF">GCM10010102_34390</name>
</gene>
<reference evidence="5" key="1">
    <citation type="journal article" date="2014" name="Int. J. Syst. Evol. Microbiol.">
        <title>Complete genome sequence of Corynebacterium casei LMG S-19264T (=DSM 44701T), isolated from a smear-ripened cheese.</title>
        <authorList>
            <consortium name="US DOE Joint Genome Institute (JGI-PGF)"/>
            <person name="Walter F."/>
            <person name="Albersmeier A."/>
            <person name="Kalinowski J."/>
            <person name="Ruckert C."/>
        </authorList>
    </citation>
    <scope>NUCLEOTIDE SEQUENCE</scope>
    <source>
        <strain evidence="5">JCM 3051</strain>
    </source>
</reference>
<dbReference type="PROSITE" id="PS01117">
    <property type="entry name" value="HTH_MARR_1"/>
    <property type="match status" value="1"/>
</dbReference>
<keyword evidence="1" id="KW-0805">Transcription regulation</keyword>
<dbReference type="SUPFAM" id="SSF46785">
    <property type="entry name" value="Winged helix' DNA-binding domain"/>
    <property type="match status" value="1"/>
</dbReference>
<evidence type="ECO:0000313" key="6">
    <source>
        <dbReference type="Proteomes" id="UP000655589"/>
    </source>
</evidence>
<dbReference type="RefSeq" id="WP_171104385.1">
    <property type="nucleotide sequence ID" value="NZ_BMPT01000016.1"/>
</dbReference>
<dbReference type="InterPro" id="IPR023187">
    <property type="entry name" value="Tscrpt_reg_MarR-type_CS"/>
</dbReference>
<organism evidence="5 6">
    <name type="scientific">Promicromonospora citrea</name>
    <dbReference type="NCBI Taxonomy" id="43677"/>
    <lineage>
        <taxon>Bacteria</taxon>
        <taxon>Bacillati</taxon>
        <taxon>Actinomycetota</taxon>
        <taxon>Actinomycetes</taxon>
        <taxon>Micrococcales</taxon>
        <taxon>Promicromonosporaceae</taxon>
        <taxon>Promicromonospora</taxon>
    </lineage>
</organism>
<dbReference type="GO" id="GO:0003700">
    <property type="term" value="F:DNA-binding transcription factor activity"/>
    <property type="evidence" value="ECO:0007669"/>
    <property type="project" value="InterPro"/>
</dbReference>
<dbReference type="PANTHER" id="PTHR39515:SF2">
    <property type="entry name" value="HTH-TYPE TRANSCRIPTIONAL REGULATOR RV0880"/>
    <property type="match status" value="1"/>
</dbReference>
<dbReference type="Proteomes" id="UP000655589">
    <property type="component" value="Unassembled WGS sequence"/>
</dbReference>
<evidence type="ECO:0000313" key="5">
    <source>
        <dbReference type="EMBL" id="GGM36189.1"/>
    </source>
</evidence>
<dbReference type="InterPro" id="IPR000835">
    <property type="entry name" value="HTH_MarR-typ"/>
</dbReference>
<feature type="domain" description="HTH marR-type" evidence="4">
    <location>
        <begin position="10"/>
        <end position="143"/>
    </location>
</feature>
<evidence type="ECO:0000256" key="3">
    <source>
        <dbReference type="ARBA" id="ARBA00023163"/>
    </source>
</evidence>
<dbReference type="InterPro" id="IPR036390">
    <property type="entry name" value="WH_DNA-bd_sf"/>
</dbReference>
<dbReference type="InterPro" id="IPR052526">
    <property type="entry name" value="HTH-type_Bedaq_tolerance"/>
</dbReference>
<dbReference type="AlphaFoldDB" id="A0A8H9GMQ2"/>
<dbReference type="SMART" id="SM00347">
    <property type="entry name" value="HTH_MARR"/>
    <property type="match status" value="1"/>
</dbReference>
<dbReference type="PROSITE" id="PS50995">
    <property type="entry name" value="HTH_MARR_2"/>
    <property type="match status" value="1"/>
</dbReference>
<dbReference type="EMBL" id="BMPT01000016">
    <property type="protein sequence ID" value="GGM36189.1"/>
    <property type="molecule type" value="Genomic_DNA"/>
</dbReference>
<keyword evidence="6" id="KW-1185">Reference proteome</keyword>
<name>A0A8H9GMQ2_9MICO</name>
<evidence type="ECO:0000259" key="4">
    <source>
        <dbReference type="PROSITE" id="PS50995"/>
    </source>
</evidence>
<protein>
    <recommendedName>
        <fullName evidence="4">HTH marR-type domain-containing protein</fullName>
    </recommendedName>
</protein>
<dbReference type="GO" id="GO:0003677">
    <property type="term" value="F:DNA binding"/>
    <property type="evidence" value="ECO:0007669"/>
    <property type="project" value="UniProtKB-KW"/>
</dbReference>
<reference evidence="5" key="2">
    <citation type="submission" date="2020-09" db="EMBL/GenBank/DDBJ databases">
        <authorList>
            <person name="Sun Q."/>
            <person name="Ohkuma M."/>
        </authorList>
    </citation>
    <scope>NUCLEOTIDE SEQUENCE</scope>
    <source>
        <strain evidence="5">JCM 3051</strain>
    </source>
</reference>
<evidence type="ECO:0000256" key="1">
    <source>
        <dbReference type="ARBA" id="ARBA00023015"/>
    </source>
</evidence>
<keyword evidence="2" id="KW-0238">DNA-binding</keyword>
<dbReference type="PANTHER" id="PTHR39515">
    <property type="entry name" value="CONSERVED PROTEIN"/>
    <property type="match status" value="1"/>
</dbReference>
<dbReference type="Pfam" id="PF01047">
    <property type="entry name" value="MarR"/>
    <property type="match status" value="1"/>
</dbReference>
<dbReference type="InterPro" id="IPR036388">
    <property type="entry name" value="WH-like_DNA-bd_sf"/>
</dbReference>
<proteinExistence type="predicted"/>
<dbReference type="Gene3D" id="1.10.10.10">
    <property type="entry name" value="Winged helix-like DNA-binding domain superfamily/Winged helix DNA-binding domain"/>
    <property type="match status" value="1"/>
</dbReference>
<comment type="caution">
    <text evidence="5">The sequence shown here is derived from an EMBL/GenBank/DDBJ whole genome shotgun (WGS) entry which is preliminary data.</text>
</comment>
<accession>A0A8H9GMQ2</accession>
<keyword evidence="3" id="KW-0804">Transcription</keyword>
<sequence length="148" mass="16749">MDETTTEEPALRLAQRLRLATDRLRRVVRQPGRLDGLTRSEEMVLSRLFRHGELTTAALAQQEALRPQTMGAVVRALVEKGLVTKVPDETDRRRENVRLTDDGVAAMAQVNERRDRDLASLLERELTTDQRAQLSTVLSMLEDLGHHA</sequence>
<evidence type="ECO:0000256" key="2">
    <source>
        <dbReference type="ARBA" id="ARBA00023125"/>
    </source>
</evidence>